<name>A0A6L2JDR1_TANCI</name>
<comment type="caution">
    <text evidence="2">The sequence shown here is derived from an EMBL/GenBank/DDBJ whole genome shotgun (WGS) entry which is preliminary data.</text>
</comment>
<evidence type="ECO:0000313" key="2">
    <source>
        <dbReference type="EMBL" id="GEU35091.1"/>
    </source>
</evidence>
<feature type="compositionally biased region" description="Acidic residues" evidence="1">
    <location>
        <begin position="139"/>
        <end position="153"/>
    </location>
</feature>
<evidence type="ECO:0000256" key="1">
    <source>
        <dbReference type="SAM" id="MobiDB-lite"/>
    </source>
</evidence>
<feature type="compositionally biased region" description="Acidic residues" evidence="1">
    <location>
        <begin position="26"/>
        <end position="37"/>
    </location>
</feature>
<proteinExistence type="predicted"/>
<sequence>MLIKGVPLVDVLRLDDALRQAQLVDTESEPEEAPSETEELHSLGSSVPIMGEEFKTTDLSGTRIDSSHSSTSSDSTTPLSPDHPLTHVSPTPTPTYASFYRKTSCMTVRVQPAMSLGYSARVIAAMDLSDSAFHKSEGDELVDEDDESSDADDEREREKGEEVVPEGQRQSVPVVETTASKPLGLGYGALRRCKLEVKEDQVPSSFEVGQISKSVLERQGAERVSMFRQLTFGTWMDLEDERVYTDISSYVPPALPVQTPPSPEWSLCSLLVLPSSPVVLLPIASLIATSIATISVDEDQFIEVGAQLELYGSIL</sequence>
<feature type="compositionally biased region" description="Low complexity" evidence="1">
    <location>
        <begin position="67"/>
        <end position="83"/>
    </location>
</feature>
<feature type="region of interest" description="Disordered" evidence="1">
    <location>
        <begin position="23"/>
        <end position="92"/>
    </location>
</feature>
<gene>
    <name evidence="2" type="ORF">Tci_007069</name>
</gene>
<reference evidence="2" key="1">
    <citation type="journal article" date="2019" name="Sci. Rep.">
        <title>Draft genome of Tanacetum cinerariifolium, the natural source of mosquito coil.</title>
        <authorList>
            <person name="Yamashiro T."/>
            <person name="Shiraishi A."/>
            <person name="Satake H."/>
            <person name="Nakayama K."/>
        </authorList>
    </citation>
    <scope>NUCLEOTIDE SEQUENCE</scope>
</reference>
<feature type="region of interest" description="Disordered" evidence="1">
    <location>
        <begin position="135"/>
        <end position="171"/>
    </location>
</feature>
<organism evidence="2">
    <name type="scientific">Tanacetum cinerariifolium</name>
    <name type="common">Dalmatian daisy</name>
    <name type="synonym">Chrysanthemum cinerariifolium</name>
    <dbReference type="NCBI Taxonomy" id="118510"/>
    <lineage>
        <taxon>Eukaryota</taxon>
        <taxon>Viridiplantae</taxon>
        <taxon>Streptophyta</taxon>
        <taxon>Embryophyta</taxon>
        <taxon>Tracheophyta</taxon>
        <taxon>Spermatophyta</taxon>
        <taxon>Magnoliopsida</taxon>
        <taxon>eudicotyledons</taxon>
        <taxon>Gunneridae</taxon>
        <taxon>Pentapetalae</taxon>
        <taxon>asterids</taxon>
        <taxon>campanulids</taxon>
        <taxon>Asterales</taxon>
        <taxon>Asteraceae</taxon>
        <taxon>Asteroideae</taxon>
        <taxon>Anthemideae</taxon>
        <taxon>Anthemidinae</taxon>
        <taxon>Tanacetum</taxon>
    </lineage>
</organism>
<dbReference type="EMBL" id="BKCJ010000653">
    <property type="protein sequence ID" value="GEU35091.1"/>
    <property type="molecule type" value="Genomic_DNA"/>
</dbReference>
<accession>A0A6L2JDR1</accession>
<protein>
    <submittedName>
        <fullName evidence="2">Uncharacterized protein</fullName>
    </submittedName>
</protein>
<dbReference type="AlphaFoldDB" id="A0A6L2JDR1"/>